<organism evidence="2">
    <name type="scientific">Brassica napus</name>
    <name type="common">Rape</name>
    <dbReference type="NCBI Taxonomy" id="3708"/>
    <lineage>
        <taxon>Eukaryota</taxon>
        <taxon>Viridiplantae</taxon>
        <taxon>Streptophyta</taxon>
        <taxon>Embryophyta</taxon>
        <taxon>Tracheophyta</taxon>
        <taxon>Spermatophyta</taxon>
        <taxon>Magnoliopsida</taxon>
        <taxon>eudicotyledons</taxon>
        <taxon>Gunneridae</taxon>
        <taxon>Pentapetalae</taxon>
        <taxon>rosids</taxon>
        <taxon>malvids</taxon>
        <taxon>Brassicales</taxon>
        <taxon>Brassicaceae</taxon>
        <taxon>Brassiceae</taxon>
        <taxon>Brassica</taxon>
    </lineage>
</organism>
<keyword evidence="1" id="KW-0472">Membrane</keyword>
<protein>
    <submittedName>
        <fullName evidence="2">(rape) hypothetical protein</fullName>
    </submittedName>
</protein>
<dbReference type="AlphaFoldDB" id="A0A816JI76"/>
<keyword evidence="1" id="KW-0812">Transmembrane</keyword>
<feature type="transmembrane region" description="Helical" evidence="1">
    <location>
        <begin position="44"/>
        <end position="63"/>
    </location>
</feature>
<gene>
    <name evidence="2" type="ORF">DARMORV10_C04P18400.1</name>
</gene>
<proteinExistence type="predicted"/>
<evidence type="ECO:0000313" key="2">
    <source>
        <dbReference type="EMBL" id="CAF1825058.1"/>
    </source>
</evidence>
<name>A0A816JI76_BRANA</name>
<accession>A0A816JI76</accession>
<reference evidence="2" key="1">
    <citation type="submission" date="2021-01" db="EMBL/GenBank/DDBJ databases">
        <authorList>
            <consortium name="Genoscope - CEA"/>
            <person name="William W."/>
        </authorList>
    </citation>
    <scope>NUCLEOTIDE SEQUENCE</scope>
</reference>
<sequence length="95" mass="10627">MRIFTYSAFICSSFWSGKRLDFQQSGLIILCILLVRRTNKPNQLLVFLSLLFLKNICCAIIRVKTGGLEVLDGVEKVLVADTPGISSPKNNLRPL</sequence>
<dbReference type="Proteomes" id="UP001295469">
    <property type="component" value="Chromosome C04"/>
</dbReference>
<evidence type="ECO:0000256" key="1">
    <source>
        <dbReference type="SAM" id="Phobius"/>
    </source>
</evidence>
<keyword evidence="1" id="KW-1133">Transmembrane helix</keyword>
<dbReference type="EMBL" id="HG994368">
    <property type="protein sequence ID" value="CAF1825058.1"/>
    <property type="molecule type" value="Genomic_DNA"/>
</dbReference>